<dbReference type="EMBL" id="JAWJBA010000001">
    <property type="protein sequence ID" value="MDV2684051.1"/>
    <property type="molecule type" value="Genomic_DNA"/>
</dbReference>
<dbReference type="GO" id="GO:0016740">
    <property type="term" value="F:transferase activity"/>
    <property type="evidence" value="ECO:0007669"/>
    <property type="project" value="UniProtKB-KW"/>
</dbReference>
<accession>A0ABU3X830</accession>
<dbReference type="RefSeq" id="WP_317121270.1">
    <property type="nucleotide sequence ID" value="NZ_JAWJBA010000001.1"/>
</dbReference>
<comment type="caution">
    <text evidence="2">The sequence shown here is derived from an EMBL/GenBank/DDBJ whole genome shotgun (WGS) entry which is preliminary data.</text>
</comment>
<dbReference type="InterPro" id="IPR025877">
    <property type="entry name" value="MobA-like_NTP_Trfase"/>
</dbReference>
<organism evidence="2 3">
    <name type="scientific">Alkalihalophilus lindianensis</name>
    <dbReference type="NCBI Taxonomy" id="1630542"/>
    <lineage>
        <taxon>Bacteria</taxon>
        <taxon>Bacillati</taxon>
        <taxon>Bacillota</taxon>
        <taxon>Bacilli</taxon>
        <taxon>Bacillales</taxon>
        <taxon>Bacillaceae</taxon>
        <taxon>Alkalihalophilus</taxon>
    </lineage>
</organism>
<dbReference type="Gene3D" id="3.90.550.10">
    <property type="entry name" value="Spore Coat Polysaccharide Biosynthesis Protein SpsA, Chain A"/>
    <property type="match status" value="1"/>
</dbReference>
<dbReference type="SUPFAM" id="SSF53448">
    <property type="entry name" value="Nucleotide-diphospho-sugar transferases"/>
    <property type="match status" value="1"/>
</dbReference>
<feature type="domain" description="MobA-like NTP transferase" evidence="1">
    <location>
        <begin position="4"/>
        <end position="168"/>
    </location>
</feature>
<dbReference type="PANTHER" id="PTHR43777">
    <property type="entry name" value="MOLYBDENUM COFACTOR CYTIDYLYLTRANSFERASE"/>
    <property type="match status" value="1"/>
</dbReference>
<dbReference type="Pfam" id="PF12804">
    <property type="entry name" value="NTP_transf_3"/>
    <property type="match status" value="1"/>
</dbReference>
<name>A0ABU3X830_9BACI</name>
<dbReference type="PANTHER" id="PTHR43777:SF1">
    <property type="entry name" value="MOLYBDENUM COFACTOR CYTIDYLYLTRANSFERASE"/>
    <property type="match status" value="1"/>
</dbReference>
<keyword evidence="3" id="KW-1185">Reference proteome</keyword>
<sequence>MICGIYLAAGQSQRMGCPKLDLPLNGKYLGSISLETALNSQLDKVIVVVNQEGPLTWLSANFLDSHPNCMVKRSKLSNQGQAVSLKAGLKIAQDLQADAVMVLLADQPFISQKLLDRLISIYKIKRPNFIASSFNGIQRPPIIINSILYPELWKLKGDTGARHIIRNNNQGIIVKENEELQFIDVDTPQQYESLIKLIKSC</sequence>
<dbReference type="Proteomes" id="UP001287282">
    <property type="component" value="Unassembled WGS sequence"/>
</dbReference>
<protein>
    <submittedName>
        <fullName evidence="2">NTP transferase domain-containing protein</fullName>
    </submittedName>
</protein>
<keyword evidence="2" id="KW-0808">Transferase</keyword>
<evidence type="ECO:0000313" key="2">
    <source>
        <dbReference type="EMBL" id="MDV2684051.1"/>
    </source>
</evidence>
<gene>
    <name evidence="2" type="ORF">RYX56_06660</name>
</gene>
<evidence type="ECO:0000259" key="1">
    <source>
        <dbReference type="Pfam" id="PF12804"/>
    </source>
</evidence>
<dbReference type="CDD" id="cd04182">
    <property type="entry name" value="GT_2_like_f"/>
    <property type="match status" value="1"/>
</dbReference>
<evidence type="ECO:0000313" key="3">
    <source>
        <dbReference type="Proteomes" id="UP001287282"/>
    </source>
</evidence>
<proteinExistence type="predicted"/>
<reference evidence="2 3" key="1">
    <citation type="submission" date="2023-10" db="EMBL/GenBank/DDBJ databases">
        <title>Screening of Alkalihalobacillus lindianensis BZ-TG-R113 and Its Alleviation of Salt Stress on Rapeseed Growth.</title>
        <authorList>
            <person name="Zhao B."/>
            <person name="Guo T."/>
        </authorList>
    </citation>
    <scope>NUCLEOTIDE SEQUENCE [LARGE SCALE GENOMIC DNA]</scope>
    <source>
        <strain evidence="2 3">BZ-TG-R113</strain>
    </source>
</reference>
<dbReference type="InterPro" id="IPR029044">
    <property type="entry name" value="Nucleotide-diphossugar_trans"/>
</dbReference>